<dbReference type="NCBIfam" id="TIGR03504">
    <property type="entry name" value="FimV_Cterm"/>
    <property type="match status" value="1"/>
</dbReference>
<reference evidence="5 6" key="1">
    <citation type="submission" date="2013-07" db="EMBL/GenBank/DDBJ databases">
        <authorList>
            <person name="Schaap P.J."/>
            <person name="Mehboob F."/>
            <person name="Oosterkamp M.J."/>
            <person name="de Vos W.M."/>
            <person name="Stams A.J.M."/>
            <person name="Koehorst J.J."/>
        </authorList>
    </citation>
    <scope>NUCLEOTIDE SEQUENCE [LARGE SCALE GENOMIC DNA]</scope>
    <source>
        <strain evidence="5 6">AW-1</strain>
    </source>
</reference>
<dbReference type="Gene3D" id="1.20.58.2200">
    <property type="match status" value="1"/>
</dbReference>
<feature type="compositionally biased region" description="Low complexity" evidence="2">
    <location>
        <begin position="431"/>
        <end position="463"/>
    </location>
</feature>
<dbReference type="Gene3D" id="3.10.350.10">
    <property type="entry name" value="LysM domain"/>
    <property type="match status" value="1"/>
</dbReference>
<keyword evidence="3" id="KW-0732">Signal</keyword>
<feature type="compositionally biased region" description="Polar residues" evidence="2">
    <location>
        <begin position="165"/>
        <end position="187"/>
    </location>
</feature>
<feature type="region of interest" description="Disordered" evidence="2">
    <location>
        <begin position="389"/>
        <end position="463"/>
    </location>
</feature>
<feature type="chain" id="PRO_5004725788" evidence="3">
    <location>
        <begin position="25"/>
        <end position="920"/>
    </location>
</feature>
<evidence type="ECO:0000313" key="6">
    <source>
        <dbReference type="Proteomes" id="UP000017822"/>
    </source>
</evidence>
<dbReference type="PATRIC" id="fig|1263865.4.peg.3549"/>
<dbReference type="Pfam" id="PF14559">
    <property type="entry name" value="TPR_19"/>
    <property type="match status" value="1"/>
</dbReference>
<feature type="region of interest" description="Disordered" evidence="2">
    <location>
        <begin position="265"/>
        <end position="297"/>
    </location>
</feature>
<evidence type="ECO:0000256" key="3">
    <source>
        <dbReference type="SAM" id="SignalP"/>
    </source>
</evidence>
<feature type="compositionally biased region" description="Low complexity" evidence="2">
    <location>
        <begin position="389"/>
        <end position="399"/>
    </location>
</feature>
<dbReference type="InterPro" id="IPR020012">
    <property type="entry name" value="LysM_FimV"/>
</dbReference>
<feature type="compositionally biased region" description="Polar residues" evidence="2">
    <location>
        <begin position="403"/>
        <end position="412"/>
    </location>
</feature>
<feature type="coiled-coil region" evidence="1">
    <location>
        <begin position="327"/>
        <end position="375"/>
    </location>
</feature>
<dbReference type="Proteomes" id="UP000017822">
    <property type="component" value="Unassembled WGS sequence"/>
</dbReference>
<evidence type="ECO:0000313" key="5">
    <source>
        <dbReference type="EMBL" id="ESQ97994.1"/>
    </source>
</evidence>
<feature type="compositionally biased region" description="Acidic residues" evidence="2">
    <location>
        <begin position="743"/>
        <end position="755"/>
    </location>
</feature>
<keyword evidence="1" id="KW-0175">Coiled coil</keyword>
<gene>
    <name evidence="5" type="ORF">F753_18400</name>
</gene>
<feature type="region of interest" description="Disordered" evidence="2">
    <location>
        <begin position="145"/>
        <end position="189"/>
    </location>
</feature>
<comment type="caution">
    <text evidence="5">The sequence shown here is derived from an EMBL/GenBank/DDBJ whole genome shotgun (WGS) entry which is preliminary data.</text>
</comment>
<dbReference type="InterPro" id="IPR057840">
    <property type="entry name" value="FimV_N"/>
</dbReference>
<dbReference type="InterPro" id="IPR036779">
    <property type="entry name" value="LysM_dom_sf"/>
</dbReference>
<evidence type="ECO:0000256" key="1">
    <source>
        <dbReference type="SAM" id="Coils"/>
    </source>
</evidence>
<dbReference type="EMBL" id="AOFQ01000056">
    <property type="protein sequence ID" value="ESQ97994.1"/>
    <property type="molecule type" value="Genomic_DNA"/>
</dbReference>
<feature type="region of interest" description="Disordered" evidence="2">
    <location>
        <begin position="838"/>
        <end position="870"/>
    </location>
</feature>
<dbReference type="NCBIfam" id="TIGR03505">
    <property type="entry name" value="FimV_core"/>
    <property type="match status" value="1"/>
</dbReference>
<feature type="signal peptide" evidence="3">
    <location>
        <begin position="1"/>
        <end position="24"/>
    </location>
</feature>
<feature type="domain" description="FimV N-terminal" evidence="4">
    <location>
        <begin position="25"/>
        <end position="132"/>
    </location>
</feature>
<dbReference type="InterPro" id="IPR038440">
    <property type="entry name" value="FimV_C_sf"/>
</dbReference>
<dbReference type="Gene3D" id="1.25.40.10">
    <property type="entry name" value="Tetratricopeptide repeat domain"/>
    <property type="match status" value="1"/>
</dbReference>
<proteinExistence type="predicted"/>
<protein>
    <submittedName>
        <fullName evidence="5">Peptigoglycan-binding protein LysM</fullName>
    </submittedName>
</protein>
<dbReference type="AlphaFoldDB" id="V4Q5H8"/>
<organism evidence="5 6">
    <name type="scientific">Stutzerimonas chloritidismutans AW-1</name>
    <dbReference type="NCBI Taxonomy" id="1263865"/>
    <lineage>
        <taxon>Bacteria</taxon>
        <taxon>Pseudomonadati</taxon>
        <taxon>Pseudomonadota</taxon>
        <taxon>Gammaproteobacteria</taxon>
        <taxon>Pseudomonadales</taxon>
        <taxon>Pseudomonadaceae</taxon>
        <taxon>Stutzerimonas</taxon>
    </lineage>
</organism>
<feature type="compositionally biased region" description="Acidic residues" evidence="2">
    <location>
        <begin position="859"/>
        <end position="870"/>
    </location>
</feature>
<feature type="region of interest" description="Disordered" evidence="2">
    <location>
        <begin position="304"/>
        <end position="323"/>
    </location>
</feature>
<dbReference type="CDD" id="cd00118">
    <property type="entry name" value="LysM"/>
    <property type="match status" value="1"/>
</dbReference>
<dbReference type="SUPFAM" id="SSF48452">
    <property type="entry name" value="TPR-like"/>
    <property type="match status" value="1"/>
</dbReference>
<evidence type="ECO:0000256" key="2">
    <source>
        <dbReference type="SAM" id="MobiDB-lite"/>
    </source>
</evidence>
<sequence length="920" mass="98421">MVRVRNLVLAIAAATALTTEMAHALGLGEVTLQSSLNQPLIAEIELLDANSLAPGEVIPVLASLEEFNRAGIDRQYFLTDLKFTPVLRPNGKSVIQVSSSKPVREPYLNFLVEVLWPSGRLLREYTLLLDPPLYSPETAAAAAPQLPISAPSRTVEPVRSAPARPSTTRSTAVQPVSAPQSGGSEYKTSARDTLWEIAERNRRNGTVHQAMLAIQDLNPDAFIGGNINRMKSGQVLRLPDAEQISTRSQAEAIAQVAEQNAAWRQGSGGAVAGARQLDATRRTEAGAAPSRSESRDSLRLVAADAGKETAGSDTGSAEGGQALRDKLAVTQESLDSSRRENDDLKDRLNDLQGQLEKLQRLMQLKDDQLAKLQAQVGAEGQAPALDANANANASQPAAAKTEPQVTEGSTQEPARADGDTQADSAVDTRQEPAPVVAPAPAEQSAASKPAAKPASPAKPVAPVVEPEPKSLIDDLLSNTLLLGVVGGSALLLLLLGLMALSRRNAMKEAELQESLMADDTVDDLRVESPAYVDLGQEHQLEPTSFHADAPAASDELTSTTGDALAEADIYIAYGRFNQAAELLQNALNDEPQRSDLRLKLMEVYAELGNRDGFAREEAELREIGGATTEVEQLKYKYPAMAAAIGGSAAVAATHMDMDRLDLDDLQLDEPAAPAAGQDLDDAFDLSLDDLDIDLNEERPAAPADDSLDFDDLTLDEPVTERETSPAASDFSFDLAEDKSAQDAEQDDLSDFSFDLDSDKGTEQAPTEFSLNLDEEPVEGPAAFESDDLDFELSEPVANPSDDLPEGFDISLDEPEFEAQPETFADKLNEVEADLDDLSKELEEPATAPADNLATTDADGGGEDDFDFFSDTDETTTKLDLARAYIDMGDAEGARDILDEVISEGSDVQQQEAREMLAKLA</sequence>
<feature type="region of interest" description="Disordered" evidence="2">
    <location>
        <begin position="736"/>
        <end position="808"/>
    </location>
</feature>
<dbReference type="Pfam" id="PF25800">
    <property type="entry name" value="FimV_N"/>
    <property type="match status" value="1"/>
</dbReference>
<dbReference type="InterPro" id="IPR018392">
    <property type="entry name" value="LysM"/>
</dbReference>
<dbReference type="RefSeq" id="WP_023446355.1">
    <property type="nucleotide sequence ID" value="NZ_AOFQ01000056.1"/>
</dbReference>
<dbReference type="InterPro" id="IPR011990">
    <property type="entry name" value="TPR-like_helical_dom_sf"/>
</dbReference>
<evidence type="ECO:0000259" key="4">
    <source>
        <dbReference type="Pfam" id="PF25800"/>
    </source>
</evidence>
<name>V4Q5H8_STUCH</name>
<dbReference type="InterPro" id="IPR020011">
    <property type="entry name" value="FimV_C"/>
</dbReference>
<accession>V4Q5H8</accession>